<dbReference type="Gene3D" id="3.30.559.10">
    <property type="entry name" value="Chloramphenicol acetyltransferase-like domain"/>
    <property type="match status" value="1"/>
</dbReference>
<dbReference type="InterPro" id="IPR025110">
    <property type="entry name" value="AMP-bd_C"/>
</dbReference>
<evidence type="ECO:0000313" key="7">
    <source>
        <dbReference type="Proteomes" id="UP000077628"/>
    </source>
</evidence>
<dbReference type="GO" id="GO:0044550">
    <property type="term" value="P:secondary metabolite biosynthetic process"/>
    <property type="evidence" value="ECO:0007669"/>
    <property type="project" value="TreeGrafter"/>
</dbReference>
<dbReference type="FunFam" id="3.40.50.980:FF:000001">
    <property type="entry name" value="Non-ribosomal peptide synthetase"/>
    <property type="match status" value="1"/>
</dbReference>
<keyword evidence="4" id="KW-0597">Phosphoprotein</keyword>
<dbReference type="RefSeq" id="WP_064031413.1">
    <property type="nucleotide sequence ID" value="NZ_LUUK01000219.1"/>
</dbReference>
<dbReference type="NCBIfam" id="TIGR01733">
    <property type="entry name" value="AA-adenyl-dom"/>
    <property type="match status" value="1"/>
</dbReference>
<dbReference type="InterPro" id="IPR020845">
    <property type="entry name" value="AMP-binding_CS"/>
</dbReference>
<dbReference type="InterPro" id="IPR009081">
    <property type="entry name" value="PP-bd_ACP"/>
</dbReference>
<dbReference type="GO" id="GO:0005829">
    <property type="term" value="C:cytosol"/>
    <property type="evidence" value="ECO:0007669"/>
    <property type="project" value="TreeGrafter"/>
</dbReference>
<dbReference type="InterPro" id="IPR001242">
    <property type="entry name" value="Condensation_dom"/>
</dbReference>
<dbReference type="GO" id="GO:0043041">
    <property type="term" value="P:amino acid activation for nonribosomal peptide biosynthetic process"/>
    <property type="evidence" value="ECO:0007669"/>
    <property type="project" value="TreeGrafter"/>
</dbReference>
<accession>A0A177N5U1</accession>
<comment type="caution">
    <text evidence="6">The sequence shown here is derived from an EMBL/GenBank/DDBJ whole genome shotgun (WGS) entry which is preliminary data.</text>
</comment>
<dbReference type="CDD" id="cd05930">
    <property type="entry name" value="A_NRPS"/>
    <property type="match status" value="1"/>
</dbReference>
<dbReference type="Gene3D" id="3.30.300.30">
    <property type="match status" value="1"/>
</dbReference>
<dbReference type="SMART" id="SM00823">
    <property type="entry name" value="PKS_PP"/>
    <property type="match status" value="1"/>
</dbReference>
<dbReference type="AlphaFoldDB" id="A0A177N5U1"/>
<dbReference type="PANTHER" id="PTHR45527:SF1">
    <property type="entry name" value="FATTY ACID SYNTHASE"/>
    <property type="match status" value="1"/>
</dbReference>
<dbReference type="InterPro" id="IPR006162">
    <property type="entry name" value="Ppantetheine_attach_site"/>
</dbReference>
<dbReference type="FunFam" id="3.30.300.30:FF:000010">
    <property type="entry name" value="Enterobactin synthetase component F"/>
    <property type="match status" value="1"/>
</dbReference>
<evidence type="ECO:0000313" key="6">
    <source>
        <dbReference type="EMBL" id="OAI12579.1"/>
    </source>
</evidence>
<dbReference type="SUPFAM" id="SSF47336">
    <property type="entry name" value="ACP-like"/>
    <property type="match status" value="1"/>
</dbReference>
<evidence type="ECO:0000256" key="4">
    <source>
        <dbReference type="ARBA" id="ARBA00022553"/>
    </source>
</evidence>
<dbReference type="OrthoDB" id="9757559at2"/>
<evidence type="ECO:0000256" key="1">
    <source>
        <dbReference type="ARBA" id="ARBA00001957"/>
    </source>
</evidence>
<dbReference type="InterPro" id="IPR000873">
    <property type="entry name" value="AMP-dep_synth/lig_dom"/>
</dbReference>
<keyword evidence="7" id="KW-1185">Reference proteome</keyword>
<dbReference type="STRING" id="702114.A1355_14285"/>
<keyword evidence="3" id="KW-0596">Phosphopantetheine</keyword>
<evidence type="ECO:0000259" key="5">
    <source>
        <dbReference type="PROSITE" id="PS50075"/>
    </source>
</evidence>
<dbReference type="EMBL" id="LUUK01000219">
    <property type="protein sequence ID" value="OAI12579.1"/>
    <property type="molecule type" value="Genomic_DNA"/>
</dbReference>
<reference evidence="7" key="1">
    <citation type="submission" date="2016-03" db="EMBL/GenBank/DDBJ databases">
        <authorList>
            <person name="Heylen K."/>
            <person name="De Vos P."/>
            <person name="Vekeman B."/>
        </authorList>
    </citation>
    <scope>NUCLEOTIDE SEQUENCE [LARGE SCALE GENOMIC DNA]</scope>
    <source>
        <strain evidence="7">R-45383</strain>
    </source>
</reference>
<evidence type="ECO:0000256" key="2">
    <source>
        <dbReference type="ARBA" id="ARBA00006432"/>
    </source>
</evidence>
<dbReference type="FunFam" id="3.30.559.10:FF:000012">
    <property type="entry name" value="Non-ribosomal peptide synthetase"/>
    <property type="match status" value="1"/>
</dbReference>
<evidence type="ECO:0000256" key="3">
    <source>
        <dbReference type="ARBA" id="ARBA00022450"/>
    </source>
</evidence>
<dbReference type="InterPro" id="IPR045851">
    <property type="entry name" value="AMP-bd_C_sf"/>
</dbReference>
<dbReference type="InterPro" id="IPR010071">
    <property type="entry name" value="AA_adenyl_dom"/>
</dbReference>
<dbReference type="PROSITE" id="PS00012">
    <property type="entry name" value="PHOSPHOPANTETHEINE"/>
    <property type="match status" value="1"/>
</dbReference>
<name>A0A177N5U1_9GAMM</name>
<gene>
    <name evidence="6" type="ORF">A1355_14285</name>
</gene>
<dbReference type="Pfam" id="PF00668">
    <property type="entry name" value="Condensation"/>
    <property type="match status" value="1"/>
</dbReference>
<dbReference type="Gene3D" id="3.40.50.980">
    <property type="match status" value="2"/>
</dbReference>
<dbReference type="Proteomes" id="UP000077628">
    <property type="component" value="Unassembled WGS sequence"/>
</dbReference>
<dbReference type="PROSITE" id="PS50075">
    <property type="entry name" value="CARRIER"/>
    <property type="match status" value="1"/>
</dbReference>
<dbReference type="SUPFAM" id="SSF56801">
    <property type="entry name" value="Acetyl-CoA synthetase-like"/>
    <property type="match status" value="1"/>
</dbReference>
<dbReference type="PANTHER" id="PTHR45527">
    <property type="entry name" value="NONRIBOSOMAL PEPTIDE SYNTHETASE"/>
    <property type="match status" value="1"/>
</dbReference>
<comment type="similarity">
    <text evidence="2">Belongs to the ATP-dependent AMP-binding enzyme family.</text>
</comment>
<dbReference type="InterPro" id="IPR023213">
    <property type="entry name" value="CAT-like_dom_sf"/>
</dbReference>
<dbReference type="CDD" id="cd19531">
    <property type="entry name" value="LCL_NRPS-like"/>
    <property type="match status" value="1"/>
</dbReference>
<dbReference type="InterPro" id="IPR036736">
    <property type="entry name" value="ACP-like_sf"/>
</dbReference>
<dbReference type="GO" id="GO:0003824">
    <property type="term" value="F:catalytic activity"/>
    <property type="evidence" value="ECO:0007669"/>
    <property type="project" value="InterPro"/>
</dbReference>
<dbReference type="InterPro" id="IPR020806">
    <property type="entry name" value="PKS_PP-bd"/>
</dbReference>
<dbReference type="SUPFAM" id="SSF52777">
    <property type="entry name" value="CoA-dependent acyltransferases"/>
    <property type="match status" value="2"/>
</dbReference>
<comment type="cofactor">
    <cofactor evidence="1">
        <name>pantetheine 4'-phosphate</name>
        <dbReference type="ChEBI" id="CHEBI:47942"/>
    </cofactor>
</comment>
<dbReference type="Pfam" id="PF00501">
    <property type="entry name" value="AMP-binding"/>
    <property type="match status" value="1"/>
</dbReference>
<dbReference type="Gene3D" id="1.10.1200.10">
    <property type="entry name" value="ACP-like"/>
    <property type="match status" value="1"/>
</dbReference>
<dbReference type="GO" id="GO:0031177">
    <property type="term" value="F:phosphopantetheine binding"/>
    <property type="evidence" value="ECO:0007669"/>
    <property type="project" value="InterPro"/>
</dbReference>
<dbReference type="Pfam" id="PF13193">
    <property type="entry name" value="AMP-binding_C"/>
    <property type="match status" value="1"/>
</dbReference>
<proteinExistence type="inferred from homology"/>
<dbReference type="Pfam" id="PF00550">
    <property type="entry name" value="PP-binding"/>
    <property type="match status" value="1"/>
</dbReference>
<organism evidence="6 7">
    <name type="scientific">Methylomonas koyamae</name>
    <dbReference type="NCBI Taxonomy" id="702114"/>
    <lineage>
        <taxon>Bacteria</taxon>
        <taxon>Pseudomonadati</taxon>
        <taxon>Pseudomonadota</taxon>
        <taxon>Gammaproteobacteria</taxon>
        <taxon>Methylococcales</taxon>
        <taxon>Methylococcaceae</taxon>
        <taxon>Methylomonas</taxon>
    </lineage>
</organism>
<feature type="domain" description="Carrier" evidence="5">
    <location>
        <begin position="988"/>
        <end position="1063"/>
    </location>
</feature>
<dbReference type="Gene3D" id="3.30.559.30">
    <property type="entry name" value="Nonribosomal peptide synthetase, condensation domain"/>
    <property type="match status" value="1"/>
</dbReference>
<dbReference type="Gene3D" id="2.30.38.10">
    <property type="entry name" value="Luciferase, Domain 3"/>
    <property type="match status" value="1"/>
</dbReference>
<protein>
    <recommendedName>
        <fullName evidence="5">Carrier domain-containing protein</fullName>
    </recommendedName>
</protein>
<dbReference type="FunFam" id="1.10.1200.10:FF:000005">
    <property type="entry name" value="Nonribosomal peptide synthetase 1"/>
    <property type="match status" value="1"/>
</dbReference>
<dbReference type="PROSITE" id="PS00455">
    <property type="entry name" value="AMP_BINDING"/>
    <property type="match status" value="1"/>
</dbReference>
<sequence length="1091" mass="121762">MNEEARVPRQSYFFPLSFAQQRLWLFQQLQPESTAYNITGALRLTGSLDCLALEAALRQIVERHEILRTTFRTVNGEPSQWVEPESDLILEQKVVAEADIDRQLQICRELAADLAGMVFDFEKGPLIKLQLLTLSDTEHVLLSVVHHIISDGWSMGVFVDEMMKFYSAHQENRPVADLPALDIQYGDYAIWQREWFSGDVRERQLAYWQRQLAGMPPLIALPSDYPRPPVQRFQGSTLMLALSSQTTAALKTLAHRENATMNMVLLTVYFVLLHRYSQEQDLVVGTPVANRNQPELAPLIGFFVNTLVLRASIEPHLTFRELLHHVKALLLAAVEHQDCPFEQIVDQLRPERGLSYSPLIQTLFSYQNAPEQAFELPGVVIEQLQLRRSNAQFDLALMVSENTDDISLEFGYNTDLFKPETIDAFGRHFINCCEAIAANAALKPGSIPLMAVGEYHGVLAAWNRGRKPELKDGNVLQVIERQMALHPDATAVVCGDQRLSYGALGQRASHVARLLADAGVAPGDLVGLCVERSVDMLVAMLAILKAGAAYVPIDPKYPEQRVRLMVGAAGIKHVLSQRSLSFALAHLSDNGTLALFYIEDLLAASPVRRELPEIAAEQLIYMIFTSGSTGVPKGAGVQHSSFANLVLNWYVADFDLRQATSTLVYTSLSFDLTQKNFFAPLVVGGTLYLYEKPEYDPSLIVELIDRYRIGWINATPSAFYPLADIAAGRPGSLASLKYVFLGGEPIALGRIRPWLESVQRTTTVVNSYGPTECADVCLFFPIDPVDRYWQSTVPLGEAIGNARLYVVDEALNPLPFGLPGELCVGGTGVGVGYLNDKARTAEYFLPDPFGEQPGSRLYRTGDQVKFTLADGFEFLCRNDHQVKVRGFRIDLAEIELTLNTYPAVKEAVVTAVKGEREDGYLTAYLVVGDDRLDAAEIRDYLAQRLPHYMVPQKWLMLDKLPLTPSGKVDRRALPEVADDGIVRGALLAPENEIEESLLRIWREVLQVSEIGTEQNFFDLGGHSLTATQIVSRIKQEFDLELPMRVVFEHPSIKRQADWILASQFDALDVEEQADLLGDLARLSDDQTSYLL</sequence>